<feature type="transmembrane region" description="Helical" evidence="1">
    <location>
        <begin position="23"/>
        <end position="46"/>
    </location>
</feature>
<sequence>MISLQQNIAEIQEKIANAPDNSYAIGVLIGSLLPFVVLVILGYLLYSYYKNKKQS</sequence>
<keyword evidence="1" id="KW-0472">Membrane</keyword>
<accession>A0ABU5YBQ0</accession>
<keyword evidence="3" id="KW-1185">Reference proteome</keyword>
<keyword evidence="1" id="KW-1133">Transmembrane helix</keyword>
<dbReference type="EMBL" id="JAYKBV010000007">
    <property type="protein sequence ID" value="MEB3040379.1"/>
    <property type="molecule type" value="Genomic_DNA"/>
</dbReference>
<keyword evidence="1" id="KW-0812">Transmembrane</keyword>
<organism evidence="2 3">
    <name type="scientific">Capnocytophaga gingivalis</name>
    <dbReference type="NCBI Taxonomy" id="1017"/>
    <lineage>
        <taxon>Bacteria</taxon>
        <taxon>Pseudomonadati</taxon>
        <taxon>Bacteroidota</taxon>
        <taxon>Flavobacteriia</taxon>
        <taxon>Flavobacteriales</taxon>
        <taxon>Flavobacteriaceae</taxon>
        <taxon>Capnocytophaga</taxon>
    </lineage>
</organism>
<protein>
    <submittedName>
        <fullName evidence="2">Uncharacterized protein</fullName>
    </submittedName>
</protein>
<evidence type="ECO:0000256" key="1">
    <source>
        <dbReference type="SAM" id="Phobius"/>
    </source>
</evidence>
<dbReference type="Proteomes" id="UP001324270">
    <property type="component" value="Unassembled WGS sequence"/>
</dbReference>
<gene>
    <name evidence="2" type="ORF">VJJ49_06680</name>
</gene>
<proteinExistence type="predicted"/>
<evidence type="ECO:0000313" key="3">
    <source>
        <dbReference type="Proteomes" id="UP001324270"/>
    </source>
</evidence>
<dbReference type="RefSeq" id="WP_002670606.1">
    <property type="nucleotide sequence ID" value="NZ_CAJPPZ010000021.1"/>
</dbReference>
<name>A0ABU5YBQ0_9FLAO</name>
<evidence type="ECO:0000313" key="2">
    <source>
        <dbReference type="EMBL" id="MEB3040379.1"/>
    </source>
</evidence>
<dbReference type="GeneID" id="84809609"/>
<reference evidence="2 3" key="1">
    <citation type="submission" date="2023-12" db="EMBL/GenBank/DDBJ databases">
        <title>Genomic sequences of Capnocytophaga and Parvimonas strains.</title>
        <authorList>
            <person name="Watt R.M."/>
            <person name="Wang M."/>
            <person name="Yang T."/>
            <person name="Tong W.M."/>
        </authorList>
    </citation>
    <scope>NUCLEOTIDE SEQUENCE [LARGE SCALE GENOMIC DNA]</scope>
    <source>
        <strain evidence="2 3">CCUG 13156</strain>
    </source>
</reference>
<comment type="caution">
    <text evidence="2">The sequence shown here is derived from an EMBL/GenBank/DDBJ whole genome shotgun (WGS) entry which is preliminary data.</text>
</comment>